<accession>D8P3Y5</accession>
<dbReference type="PATRIC" id="fig|859656.5.peg.4011"/>
<reference evidence="2" key="2">
    <citation type="submission" date="2010-02" db="EMBL/GenBank/DDBJ databases">
        <authorList>
            <person name="Genoscope - CEA"/>
        </authorList>
    </citation>
    <scope>NUCLEOTIDE SEQUENCE</scope>
    <source>
        <strain evidence="2">CFBP2957</strain>
        <plasmid evidence="2">RCFBPv3_mp</plasmid>
    </source>
</reference>
<sequence length="103" mass="9969">MGLSALKGASRMVAEKAVTVASTQGDVTAQGKSQVLVNAAGAQIRVTNGTIELHAPGKTVFKGAGHTFVGPGGGGVDNTLAQGNLKACPTQDQGAAAGGAALL</sequence>
<proteinExistence type="predicted"/>
<dbReference type="InterPro" id="IPR018769">
    <property type="entry name" value="VgrG2_DUF2345"/>
</dbReference>
<dbReference type="Pfam" id="PF10106">
    <property type="entry name" value="DUF2345"/>
    <property type="match status" value="1"/>
</dbReference>
<geneLocation type="plasmid" evidence="2">
    <name>RCFBPv3_mp</name>
</geneLocation>
<organism evidence="2">
    <name type="scientific">Ralstonia solanacearum CFBP2957</name>
    <dbReference type="NCBI Taxonomy" id="859656"/>
    <lineage>
        <taxon>Bacteria</taxon>
        <taxon>Pseudomonadati</taxon>
        <taxon>Pseudomonadota</taxon>
        <taxon>Betaproteobacteria</taxon>
        <taxon>Burkholderiales</taxon>
        <taxon>Burkholderiaceae</taxon>
        <taxon>Ralstonia</taxon>
        <taxon>Ralstonia solanacearum species complex</taxon>
    </lineage>
</organism>
<protein>
    <recommendedName>
        <fullName evidence="1">Macro domain-containing protein</fullName>
    </recommendedName>
</protein>
<gene>
    <name evidence="2" type="ORF">RCFBP_mp20194</name>
</gene>
<dbReference type="AlphaFoldDB" id="D8P3Y5"/>
<name>D8P3Y5_RALSL</name>
<keyword evidence="2" id="KW-0614">Plasmid</keyword>
<reference evidence="2" key="1">
    <citation type="journal article" date="2010" name="BMC Genomics">
        <title>Genomes of three tomato pathogens within the Ralstonia solanacearum species complex reveal significant evolutionary divergence.</title>
        <authorList>
            <person name="Remenant B."/>
            <person name="Coupat-Goutaland B."/>
            <person name="Guidot A."/>
            <person name="Cellier G."/>
            <person name="Wicker E."/>
            <person name="Allen C."/>
            <person name="Fegan M."/>
            <person name="Pruvost O."/>
            <person name="Elbaz M."/>
            <person name="Calteau A."/>
            <person name="Salvignol G."/>
            <person name="Mornico D."/>
            <person name="Mangenot S."/>
            <person name="Barbe V."/>
            <person name="Medigue C."/>
            <person name="Prior P."/>
        </authorList>
    </citation>
    <scope>NUCLEOTIDE SEQUENCE [LARGE SCALE GENOMIC DNA]</scope>
    <source>
        <strain evidence="2">CFBP2957</strain>
        <plasmid evidence="2">RCFBPv3_mp</plasmid>
    </source>
</reference>
<dbReference type="EMBL" id="FP885907">
    <property type="protein sequence ID" value="CBJ53621.1"/>
    <property type="molecule type" value="Genomic_DNA"/>
</dbReference>
<feature type="domain" description="Macro" evidence="1">
    <location>
        <begin position="7"/>
        <end position="103"/>
    </location>
</feature>
<dbReference type="InterPro" id="IPR002589">
    <property type="entry name" value="Macro_dom"/>
</dbReference>
<dbReference type="PROSITE" id="PS51154">
    <property type="entry name" value="MACRO"/>
    <property type="match status" value="1"/>
</dbReference>
<evidence type="ECO:0000259" key="1">
    <source>
        <dbReference type="PROSITE" id="PS51154"/>
    </source>
</evidence>
<evidence type="ECO:0000313" key="2">
    <source>
        <dbReference type="EMBL" id="CBJ53621.1"/>
    </source>
</evidence>